<dbReference type="PROSITE" id="PS51257">
    <property type="entry name" value="PROKAR_LIPOPROTEIN"/>
    <property type="match status" value="1"/>
</dbReference>
<keyword evidence="4" id="KW-1185">Reference proteome</keyword>
<gene>
    <name evidence="3" type="ORF">JS756_12260</name>
</gene>
<evidence type="ECO:0000256" key="1">
    <source>
        <dbReference type="SAM" id="MobiDB-lite"/>
    </source>
</evidence>
<name>A0ABS2VP52_STRAS</name>
<evidence type="ECO:0000256" key="2">
    <source>
        <dbReference type="SAM" id="SignalP"/>
    </source>
</evidence>
<comment type="caution">
    <text evidence="3">The sequence shown here is derived from an EMBL/GenBank/DDBJ whole genome shotgun (WGS) entry which is preliminary data.</text>
</comment>
<organism evidence="3 4">
    <name type="scientific">Streptomyces actuosus</name>
    <dbReference type="NCBI Taxonomy" id="1885"/>
    <lineage>
        <taxon>Bacteria</taxon>
        <taxon>Bacillati</taxon>
        <taxon>Actinomycetota</taxon>
        <taxon>Actinomycetes</taxon>
        <taxon>Kitasatosporales</taxon>
        <taxon>Streptomycetaceae</taxon>
        <taxon>Streptomyces</taxon>
    </lineage>
</organism>
<dbReference type="EMBL" id="JAFFZS010000007">
    <property type="protein sequence ID" value="MBN0044866.1"/>
    <property type="molecule type" value="Genomic_DNA"/>
</dbReference>
<dbReference type="Proteomes" id="UP000788262">
    <property type="component" value="Unassembled WGS sequence"/>
</dbReference>
<reference evidence="3 4" key="1">
    <citation type="submission" date="2021-02" db="EMBL/GenBank/DDBJ databases">
        <title>Whole genome sequencing of Streptomyces actuosus VRA1.</title>
        <authorList>
            <person name="Sen G."/>
            <person name="Sen A."/>
        </authorList>
    </citation>
    <scope>NUCLEOTIDE SEQUENCE [LARGE SCALE GENOMIC DNA]</scope>
    <source>
        <strain evidence="3 4">VRA1</strain>
    </source>
</reference>
<protein>
    <recommendedName>
        <fullName evidence="5">Lipoprotein</fullName>
    </recommendedName>
</protein>
<dbReference type="RefSeq" id="WP_205383073.1">
    <property type="nucleotide sequence ID" value="NZ_JAFFZS010000007.1"/>
</dbReference>
<feature type="signal peptide" evidence="2">
    <location>
        <begin position="1"/>
        <end position="19"/>
    </location>
</feature>
<evidence type="ECO:0000313" key="4">
    <source>
        <dbReference type="Proteomes" id="UP000788262"/>
    </source>
</evidence>
<evidence type="ECO:0008006" key="5">
    <source>
        <dbReference type="Google" id="ProtNLM"/>
    </source>
</evidence>
<feature type="region of interest" description="Disordered" evidence="1">
    <location>
        <begin position="24"/>
        <end position="60"/>
    </location>
</feature>
<accession>A0ABS2VP52</accession>
<feature type="chain" id="PRO_5045797810" description="Lipoprotein" evidence="2">
    <location>
        <begin position="20"/>
        <end position="192"/>
    </location>
</feature>
<keyword evidence="2" id="KW-0732">Signal</keyword>
<evidence type="ECO:0000313" key="3">
    <source>
        <dbReference type="EMBL" id="MBN0044866.1"/>
    </source>
</evidence>
<proteinExistence type="predicted"/>
<feature type="compositionally biased region" description="Polar residues" evidence="1">
    <location>
        <begin position="41"/>
        <end position="54"/>
    </location>
</feature>
<sequence>MRMRPGLALAVVASVTALAGACAEQRDIEGTPPAPGRNDPSGPTASPMPGSTASWEGKEDQEEAMQRATRALNAVEPDGASRVDEGMENLTQGLAKTFEVKGTAPYTFGIACQAPTDRTVTLTLSRGTANSEWEVTCGDREADRFDIPAGGRFTAGIAPTAQNADGLVLWRLDTVAADDVDGCDDDIQGCEN</sequence>